<evidence type="ECO:0000256" key="7">
    <source>
        <dbReference type="ARBA" id="ARBA00023128"/>
    </source>
</evidence>
<dbReference type="AlphaFoldDB" id="F0ZET3"/>
<evidence type="ECO:0000313" key="9">
    <source>
        <dbReference type="EMBL" id="EGC37527.1"/>
    </source>
</evidence>
<dbReference type="SUPFAM" id="SSF63411">
    <property type="entry name" value="LuxS/MPP-like metallohydrolase"/>
    <property type="match status" value="2"/>
</dbReference>
<dbReference type="Pfam" id="PF05193">
    <property type="entry name" value="Peptidase_M16_C"/>
    <property type="match status" value="1"/>
</dbReference>
<evidence type="ECO:0000259" key="8">
    <source>
        <dbReference type="Pfam" id="PF05193"/>
    </source>
</evidence>
<dbReference type="PANTHER" id="PTHR11851:SF149">
    <property type="entry name" value="GH01077P"/>
    <property type="match status" value="1"/>
</dbReference>
<dbReference type="GO" id="GO:0046872">
    <property type="term" value="F:metal ion binding"/>
    <property type="evidence" value="ECO:0007669"/>
    <property type="project" value="UniProtKB-KW"/>
</dbReference>
<evidence type="ECO:0000256" key="4">
    <source>
        <dbReference type="ARBA" id="ARBA00022801"/>
    </source>
</evidence>
<comment type="subcellular location">
    <subcellularLocation>
        <location evidence="1">Mitochondrion</location>
    </subcellularLocation>
</comment>
<dbReference type="EMBL" id="GL870997">
    <property type="protein sequence ID" value="EGC37527.1"/>
    <property type="molecule type" value="Genomic_DNA"/>
</dbReference>
<accession>F0ZET3</accession>
<dbReference type="InterPro" id="IPR007863">
    <property type="entry name" value="Peptidase_M16_C"/>
</dbReference>
<dbReference type="FunCoup" id="F0ZET3">
    <property type="interactions" value="818"/>
</dbReference>
<dbReference type="FunFam" id="3.30.830.10:FF:000001">
    <property type="entry name" value="Mitochondrial-processing peptidase subunit beta, mitochondrial"/>
    <property type="match status" value="1"/>
</dbReference>
<name>F0ZET3_DICPU</name>
<evidence type="ECO:0000256" key="6">
    <source>
        <dbReference type="ARBA" id="ARBA00023049"/>
    </source>
</evidence>
<keyword evidence="3" id="KW-0479">Metal-binding</keyword>
<dbReference type="GO" id="GO:0006508">
    <property type="term" value="P:proteolysis"/>
    <property type="evidence" value="ECO:0007669"/>
    <property type="project" value="UniProtKB-KW"/>
</dbReference>
<keyword evidence="5" id="KW-0862">Zinc</keyword>
<dbReference type="OrthoDB" id="10251424at2759"/>
<dbReference type="eggNOG" id="KOG0960">
    <property type="taxonomic scope" value="Eukaryota"/>
</dbReference>
<dbReference type="Proteomes" id="UP000001064">
    <property type="component" value="Unassembled WGS sequence"/>
</dbReference>
<gene>
    <name evidence="9" type="ORF">DICPUDRAFT_97218</name>
</gene>
<sequence>MILSELLLHSFKSFNDEYNSIESKEDEVIFDQLHSAAFQGSALGRTILGPVENIKPITREQTQEFLQENYTGDRLVISAAGAVNHEDLVKQVAEKFSSVKASDVSKDQKRSVITNDFIGSELRVRDDSQPLVHFAVAVKALPWNHPDYFVLELIQTMIGSWSRGIAAGKNIASNLGEIVATENLAESYSTFFTCYQDTGLFGNYGICQPERVDDLVAEMLKEWQRIGSSVNKNEVERNKQKLLATTLMQYDGTSKICEGIGRQVLTLGRRLSPYEVYVRINEISVSDVKRVASTLLRDVSPAVTAVGPTSNFPDYNFVRGWTYWNRL</sequence>
<dbReference type="VEuPathDB" id="AmoebaDB:DICPUDRAFT_97218"/>
<keyword evidence="4" id="KW-0378">Hydrolase</keyword>
<dbReference type="GeneID" id="10499660"/>
<dbReference type="Gene3D" id="3.30.830.10">
    <property type="entry name" value="Metalloenzyme, LuxS/M16 peptidase-like"/>
    <property type="match status" value="2"/>
</dbReference>
<evidence type="ECO:0000313" key="10">
    <source>
        <dbReference type="Proteomes" id="UP000001064"/>
    </source>
</evidence>
<dbReference type="KEGG" id="dpp:DICPUDRAFT_97218"/>
<keyword evidence="6" id="KW-0482">Metalloprotease</keyword>
<dbReference type="InParanoid" id="F0ZET3"/>
<feature type="domain" description="Peptidase M16 C-terminal" evidence="8">
    <location>
        <begin position="57"/>
        <end position="242"/>
    </location>
</feature>
<reference evidence="10" key="1">
    <citation type="journal article" date="2011" name="Genome Biol.">
        <title>Comparative genomics of the social amoebae Dictyostelium discoideum and Dictyostelium purpureum.</title>
        <authorList>
            <consortium name="US DOE Joint Genome Institute (JGI-PGF)"/>
            <person name="Sucgang R."/>
            <person name="Kuo A."/>
            <person name="Tian X."/>
            <person name="Salerno W."/>
            <person name="Parikh A."/>
            <person name="Feasley C.L."/>
            <person name="Dalin E."/>
            <person name="Tu H."/>
            <person name="Huang E."/>
            <person name="Barry K."/>
            <person name="Lindquist E."/>
            <person name="Shapiro H."/>
            <person name="Bruce D."/>
            <person name="Schmutz J."/>
            <person name="Salamov A."/>
            <person name="Fey P."/>
            <person name="Gaudet P."/>
            <person name="Anjard C."/>
            <person name="Babu M.M."/>
            <person name="Basu S."/>
            <person name="Bushmanova Y."/>
            <person name="van der Wel H."/>
            <person name="Katoh-Kurasawa M."/>
            <person name="Dinh C."/>
            <person name="Coutinho P.M."/>
            <person name="Saito T."/>
            <person name="Elias M."/>
            <person name="Schaap P."/>
            <person name="Kay R.R."/>
            <person name="Henrissat B."/>
            <person name="Eichinger L."/>
            <person name="Rivero F."/>
            <person name="Putnam N.H."/>
            <person name="West C.M."/>
            <person name="Loomis W.F."/>
            <person name="Chisholm R.L."/>
            <person name="Shaulsky G."/>
            <person name="Strassmann J.E."/>
            <person name="Queller D.C."/>
            <person name="Kuspa A."/>
            <person name="Grigoriev I.V."/>
        </authorList>
    </citation>
    <scope>NUCLEOTIDE SEQUENCE [LARGE SCALE GENOMIC DNA]</scope>
    <source>
        <strain evidence="10">QSDP1</strain>
    </source>
</reference>
<dbReference type="GO" id="GO:0008237">
    <property type="term" value="F:metallopeptidase activity"/>
    <property type="evidence" value="ECO:0007669"/>
    <property type="project" value="UniProtKB-KW"/>
</dbReference>
<proteinExistence type="predicted"/>
<dbReference type="PANTHER" id="PTHR11851">
    <property type="entry name" value="METALLOPROTEASE"/>
    <property type="match status" value="1"/>
</dbReference>
<dbReference type="InterPro" id="IPR050361">
    <property type="entry name" value="MPP/UQCRC_Complex"/>
</dbReference>
<evidence type="ECO:0000256" key="2">
    <source>
        <dbReference type="ARBA" id="ARBA00022670"/>
    </source>
</evidence>
<keyword evidence="7" id="KW-0496">Mitochondrion</keyword>
<evidence type="ECO:0000256" key="3">
    <source>
        <dbReference type="ARBA" id="ARBA00022723"/>
    </source>
</evidence>
<dbReference type="InterPro" id="IPR011249">
    <property type="entry name" value="Metalloenz_LuxS/M16"/>
</dbReference>
<dbReference type="RefSeq" id="XP_003285918.1">
    <property type="nucleotide sequence ID" value="XM_003285870.1"/>
</dbReference>
<dbReference type="STRING" id="5786.F0ZET3"/>
<evidence type="ECO:0000256" key="1">
    <source>
        <dbReference type="ARBA" id="ARBA00004173"/>
    </source>
</evidence>
<protein>
    <recommendedName>
        <fullName evidence="8">Peptidase M16 C-terminal domain-containing protein</fullName>
    </recommendedName>
</protein>
<keyword evidence="10" id="KW-1185">Reference proteome</keyword>
<organism evidence="9 10">
    <name type="scientific">Dictyostelium purpureum</name>
    <name type="common">Slime mold</name>
    <dbReference type="NCBI Taxonomy" id="5786"/>
    <lineage>
        <taxon>Eukaryota</taxon>
        <taxon>Amoebozoa</taxon>
        <taxon>Evosea</taxon>
        <taxon>Eumycetozoa</taxon>
        <taxon>Dictyostelia</taxon>
        <taxon>Dictyosteliales</taxon>
        <taxon>Dictyosteliaceae</taxon>
        <taxon>Dictyostelium</taxon>
    </lineage>
</organism>
<evidence type="ECO:0000256" key="5">
    <source>
        <dbReference type="ARBA" id="ARBA00022833"/>
    </source>
</evidence>
<dbReference type="GO" id="GO:0005739">
    <property type="term" value="C:mitochondrion"/>
    <property type="evidence" value="ECO:0007669"/>
    <property type="project" value="UniProtKB-SubCell"/>
</dbReference>
<keyword evidence="2" id="KW-0645">Protease</keyword>
<dbReference type="OMA" id="TNAHICI"/>